<dbReference type="PANTHER" id="PTHR12110">
    <property type="entry name" value="HYDROXYPYRUVATE ISOMERASE"/>
    <property type="match status" value="1"/>
</dbReference>
<reference evidence="2 3" key="1">
    <citation type="submission" date="2024-09" db="EMBL/GenBank/DDBJ databases">
        <authorList>
            <person name="Ruan L."/>
        </authorList>
    </citation>
    <scope>NUCLEOTIDE SEQUENCE [LARGE SCALE GENOMIC DNA]</scope>
    <source>
        <strain evidence="2 3">D33</strain>
    </source>
</reference>
<dbReference type="GO" id="GO:0016853">
    <property type="term" value="F:isomerase activity"/>
    <property type="evidence" value="ECO:0007669"/>
    <property type="project" value="UniProtKB-KW"/>
</dbReference>
<evidence type="ECO:0000313" key="2">
    <source>
        <dbReference type="EMBL" id="MFB5684382.1"/>
    </source>
</evidence>
<name>A0ABV5BF76_9BACL</name>
<dbReference type="EMBL" id="JBHILM010000040">
    <property type="protein sequence ID" value="MFB5684382.1"/>
    <property type="molecule type" value="Genomic_DNA"/>
</dbReference>
<dbReference type="SUPFAM" id="SSF51658">
    <property type="entry name" value="Xylose isomerase-like"/>
    <property type="match status" value="1"/>
</dbReference>
<dbReference type="Proteomes" id="UP001580407">
    <property type="component" value="Unassembled WGS sequence"/>
</dbReference>
<evidence type="ECO:0000313" key="3">
    <source>
        <dbReference type="Proteomes" id="UP001580407"/>
    </source>
</evidence>
<evidence type="ECO:0000259" key="1">
    <source>
        <dbReference type="Pfam" id="PF01261"/>
    </source>
</evidence>
<dbReference type="PANTHER" id="PTHR12110:SF21">
    <property type="entry name" value="XYLOSE ISOMERASE-LIKE TIM BARREL DOMAIN-CONTAINING PROTEIN"/>
    <property type="match status" value="1"/>
</dbReference>
<keyword evidence="3" id="KW-1185">Reference proteome</keyword>
<dbReference type="Pfam" id="PF01261">
    <property type="entry name" value="AP_endonuc_2"/>
    <property type="match status" value="1"/>
</dbReference>
<sequence>MDEQEEVLSLLDQNNIKGIEIAPTKFWENPLDCDTDTLVEFKRDWDRKGIQLVAMQSLLFGQNTLSLFTTKKAREKMTSYLKGIISLAGQIGIEALVFGSPKNRVAGNLSKSERFNIAVPFFEDLAEYALNKNVFFCIEPNPIHYGCDFITNSDEGIELVQAVNHQGFQLHLDAGTLSLNNENVEEVIEKSSPYLKHFHISEPFLDKVSTGVSPHHRIAKALKSSGYQRWVSIEMRNEPEQSNVSNVEQALTFALETYA</sequence>
<protein>
    <submittedName>
        <fullName evidence="2">Sugar phosphate isomerase/epimerase family protein</fullName>
    </submittedName>
</protein>
<gene>
    <name evidence="2" type="ORF">ACE3NQ_26105</name>
</gene>
<organism evidence="2 3">
    <name type="scientific">Paenibacillus terreus</name>
    <dbReference type="NCBI Taxonomy" id="1387834"/>
    <lineage>
        <taxon>Bacteria</taxon>
        <taxon>Bacillati</taxon>
        <taxon>Bacillota</taxon>
        <taxon>Bacilli</taxon>
        <taxon>Bacillales</taxon>
        <taxon>Paenibacillaceae</taxon>
        <taxon>Paenibacillus</taxon>
    </lineage>
</organism>
<dbReference type="InterPro" id="IPR013022">
    <property type="entry name" value="Xyl_isomerase-like_TIM-brl"/>
</dbReference>
<accession>A0ABV5BF76</accession>
<dbReference type="InterPro" id="IPR050312">
    <property type="entry name" value="IolE/XylAMocC-like"/>
</dbReference>
<comment type="caution">
    <text evidence="2">The sequence shown here is derived from an EMBL/GenBank/DDBJ whole genome shotgun (WGS) entry which is preliminary data.</text>
</comment>
<keyword evidence="2" id="KW-0413">Isomerase</keyword>
<dbReference type="InterPro" id="IPR036237">
    <property type="entry name" value="Xyl_isomerase-like_sf"/>
</dbReference>
<dbReference type="Gene3D" id="3.20.20.150">
    <property type="entry name" value="Divalent-metal-dependent TIM barrel enzymes"/>
    <property type="match status" value="1"/>
</dbReference>
<feature type="domain" description="Xylose isomerase-like TIM barrel" evidence="1">
    <location>
        <begin position="14"/>
        <end position="247"/>
    </location>
</feature>
<proteinExistence type="predicted"/>